<proteinExistence type="predicted"/>
<evidence type="ECO:0000313" key="2">
    <source>
        <dbReference type="Proteomes" id="UP000288983"/>
    </source>
</evidence>
<dbReference type="PROSITE" id="PS51257">
    <property type="entry name" value="PROKAR_LIPOPROTEIN"/>
    <property type="match status" value="1"/>
</dbReference>
<name>A0A443ZTV8_9PSED</name>
<accession>A0A443ZTV8</accession>
<comment type="caution">
    <text evidence="1">The sequence shown here is derived from an EMBL/GenBank/DDBJ whole genome shotgun (WGS) entry which is preliminary data.</text>
</comment>
<dbReference type="RefSeq" id="WP_128323696.1">
    <property type="nucleotide sequence ID" value="NZ_QJRG01000042.1"/>
</dbReference>
<dbReference type="Proteomes" id="UP000288983">
    <property type="component" value="Unassembled WGS sequence"/>
</dbReference>
<evidence type="ECO:0008006" key="3">
    <source>
        <dbReference type="Google" id="ProtNLM"/>
    </source>
</evidence>
<organism evidence="1 2">
    <name type="scientific">Pseudomonas alkylphenolica</name>
    <dbReference type="NCBI Taxonomy" id="237609"/>
    <lineage>
        <taxon>Bacteria</taxon>
        <taxon>Pseudomonadati</taxon>
        <taxon>Pseudomonadota</taxon>
        <taxon>Gammaproteobacteria</taxon>
        <taxon>Pseudomonadales</taxon>
        <taxon>Pseudomonadaceae</taxon>
        <taxon>Pseudomonas</taxon>
    </lineage>
</organism>
<dbReference type="OrthoDB" id="6887402at2"/>
<protein>
    <recommendedName>
        <fullName evidence="3">Lipoprotein</fullName>
    </recommendedName>
</protein>
<dbReference type="AlphaFoldDB" id="A0A443ZTV8"/>
<dbReference type="EMBL" id="QJRG01000042">
    <property type="protein sequence ID" value="RWU23030.1"/>
    <property type="molecule type" value="Genomic_DNA"/>
</dbReference>
<evidence type="ECO:0000313" key="1">
    <source>
        <dbReference type="EMBL" id="RWU23030.1"/>
    </source>
</evidence>
<gene>
    <name evidence="1" type="ORF">DM813_12600</name>
</gene>
<sequence length="164" mass="18409">MLKRSTALVVVTMALSACQPKWKPMTEEEARQQREFAEALWAKDSAKYPSLEEWLNDQVSPSRSAEQNVVKLMSQSLERCLNGRADTSPVGCSKRSMPIVDSYYFDHYYTSSKKPPAGYLTVSHAYLKWTSAMEAIALPASRDVVSERALQAREAIQRASFPGL</sequence>
<reference evidence="1 2" key="1">
    <citation type="submission" date="2018-06" db="EMBL/GenBank/DDBJ databases">
        <title>Bacteria isolated from soil of Wuhan.</title>
        <authorList>
            <person name="Wei X."/>
            <person name="Chunhua H."/>
        </authorList>
    </citation>
    <scope>NUCLEOTIDE SEQUENCE [LARGE SCALE GENOMIC DNA]</scope>
    <source>
        <strain evidence="2">xwS2</strain>
    </source>
</reference>